<keyword evidence="6 9" id="KW-0547">Nucleotide-binding</keyword>
<dbReference type="GO" id="GO:0005524">
    <property type="term" value="F:ATP binding"/>
    <property type="evidence" value="ECO:0007669"/>
    <property type="project" value="UniProtKB-UniRule"/>
</dbReference>
<dbReference type="InterPro" id="IPR013221">
    <property type="entry name" value="Mur_ligase_cen"/>
</dbReference>
<comment type="function">
    <text evidence="9">Cell wall formation. Catalyzes the addition of glutamate to the nucleotide precursor UDP-N-acetylmuramoyl-L-alanine (UMA).</text>
</comment>
<feature type="domain" description="Mur ligase central" evidence="10">
    <location>
        <begin position="113"/>
        <end position="212"/>
    </location>
</feature>
<dbReference type="Gene3D" id="3.40.1190.10">
    <property type="entry name" value="Mur-like, catalytic domain"/>
    <property type="match status" value="1"/>
</dbReference>
<dbReference type="HAMAP" id="MF_00639">
    <property type="entry name" value="MurD"/>
    <property type="match status" value="1"/>
</dbReference>
<keyword evidence="9" id="KW-0133">Cell shape</keyword>
<accession>A0A2R4MCK6</accession>
<dbReference type="EC" id="6.3.2.9" evidence="9"/>
<dbReference type="SUPFAM" id="SSF53623">
    <property type="entry name" value="MurD-like peptide ligases, catalytic domain"/>
    <property type="match status" value="1"/>
</dbReference>
<evidence type="ECO:0000256" key="2">
    <source>
        <dbReference type="ARBA" id="ARBA00004752"/>
    </source>
</evidence>
<comment type="catalytic activity">
    <reaction evidence="9">
        <text>UDP-N-acetyl-alpha-D-muramoyl-L-alanine + D-glutamate + ATP = UDP-N-acetyl-alpha-D-muramoyl-L-alanyl-D-glutamate + ADP + phosphate + H(+)</text>
        <dbReference type="Rhea" id="RHEA:16429"/>
        <dbReference type="ChEBI" id="CHEBI:15378"/>
        <dbReference type="ChEBI" id="CHEBI:29986"/>
        <dbReference type="ChEBI" id="CHEBI:30616"/>
        <dbReference type="ChEBI" id="CHEBI:43474"/>
        <dbReference type="ChEBI" id="CHEBI:83898"/>
        <dbReference type="ChEBI" id="CHEBI:83900"/>
        <dbReference type="ChEBI" id="CHEBI:456216"/>
        <dbReference type="EC" id="6.3.2.9"/>
    </reaction>
</comment>
<dbReference type="NCBIfam" id="TIGR01087">
    <property type="entry name" value="murD"/>
    <property type="match status" value="1"/>
</dbReference>
<keyword evidence="7 9" id="KW-0067">ATP-binding</keyword>
<evidence type="ECO:0000256" key="8">
    <source>
        <dbReference type="ARBA" id="ARBA00023306"/>
    </source>
</evidence>
<dbReference type="KEGG" id="mmyr:MXMO3_01240"/>
<dbReference type="RefSeq" id="WP_162889148.1">
    <property type="nucleotide sequence ID" value="NZ_CP021330.1"/>
</dbReference>
<dbReference type="PANTHER" id="PTHR43692">
    <property type="entry name" value="UDP-N-ACETYLMURAMOYLALANINE--D-GLUTAMATE LIGASE"/>
    <property type="match status" value="1"/>
</dbReference>
<keyword evidence="5 9" id="KW-0132">Cell division</keyword>
<comment type="pathway">
    <text evidence="2 9">Cell wall biogenesis; peptidoglycan biosynthesis.</text>
</comment>
<dbReference type="PANTHER" id="PTHR43692:SF1">
    <property type="entry name" value="UDP-N-ACETYLMURAMOYLALANINE--D-GLUTAMATE LIGASE"/>
    <property type="match status" value="1"/>
</dbReference>
<evidence type="ECO:0000256" key="3">
    <source>
        <dbReference type="ARBA" id="ARBA00022490"/>
    </source>
</evidence>
<dbReference type="GO" id="GO:0008764">
    <property type="term" value="F:UDP-N-acetylmuramoylalanine-D-glutamate ligase activity"/>
    <property type="evidence" value="ECO:0007669"/>
    <property type="project" value="UniProtKB-UniRule"/>
</dbReference>
<proteinExistence type="inferred from homology"/>
<feature type="binding site" evidence="9">
    <location>
        <begin position="115"/>
        <end position="121"/>
    </location>
    <ligand>
        <name>ATP</name>
        <dbReference type="ChEBI" id="CHEBI:30616"/>
    </ligand>
</feature>
<protein>
    <recommendedName>
        <fullName evidence="9">UDP-N-acetylmuramoylalanine--D-glutamate ligase</fullName>
        <ecNumber evidence="9">6.3.2.9</ecNumber>
    </recommendedName>
    <alternativeName>
        <fullName evidence="9">D-glutamic acid-adding enzyme</fullName>
    </alternativeName>
    <alternativeName>
        <fullName evidence="9">UDP-N-acetylmuramoyl-L-alanyl-D-glutamate synthetase</fullName>
    </alternativeName>
</protein>
<keyword evidence="9" id="KW-0961">Cell wall biogenesis/degradation</keyword>
<dbReference type="Pfam" id="PF08245">
    <property type="entry name" value="Mur_ligase_M"/>
    <property type="match status" value="1"/>
</dbReference>
<evidence type="ECO:0000313" key="12">
    <source>
        <dbReference type="Proteomes" id="UP000258927"/>
    </source>
</evidence>
<evidence type="ECO:0000313" key="11">
    <source>
        <dbReference type="EMBL" id="AVX03771.1"/>
    </source>
</evidence>
<dbReference type="STRING" id="1122213.GCA_000423365_01557"/>
<gene>
    <name evidence="9" type="primary">murD</name>
    <name evidence="11" type="ORF">MXMO3_01240</name>
</gene>
<dbReference type="GO" id="GO:0004326">
    <property type="term" value="F:tetrahydrofolylpolyglutamate synthase activity"/>
    <property type="evidence" value="ECO:0007669"/>
    <property type="project" value="InterPro"/>
</dbReference>
<dbReference type="InterPro" id="IPR005762">
    <property type="entry name" value="MurD"/>
</dbReference>
<dbReference type="SUPFAM" id="SSF53244">
    <property type="entry name" value="MurD-like peptide ligases, peptide-binding domain"/>
    <property type="match status" value="1"/>
</dbReference>
<evidence type="ECO:0000256" key="7">
    <source>
        <dbReference type="ARBA" id="ARBA00022840"/>
    </source>
</evidence>
<comment type="similarity">
    <text evidence="9">Belongs to the MurCDEF family.</text>
</comment>
<evidence type="ECO:0000256" key="9">
    <source>
        <dbReference type="HAMAP-Rule" id="MF_00639"/>
    </source>
</evidence>
<dbReference type="GO" id="GO:0008360">
    <property type="term" value="P:regulation of cell shape"/>
    <property type="evidence" value="ECO:0007669"/>
    <property type="project" value="UniProtKB-KW"/>
</dbReference>
<dbReference type="GO" id="GO:0005737">
    <property type="term" value="C:cytoplasm"/>
    <property type="evidence" value="ECO:0007669"/>
    <property type="project" value="UniProtKB-SubCell"/>
</dbReference>
<name>A0A2R4MCK6_9HYPH</name>
<dbReference type="PROSITE" id="PS01011">
    <property type="entry name" value="FOLYLPOLYGLU_SYNT_1"/>
    <property type="match status" value="1"/>
</dbReference>
<dbReference type="Gene3D" id="3.90.190.20">
    <property type="entry name" value="Mur ligase, C-terminal domain"/>
    <property type="match status" value="1"/>
</dbReference>
<dbReference type="InterPro" id="IPR018109">
    <property type="entry name" value="Folylpolyglutamate_synth_CS"/>
</dbReference>
<dbReference type="GO" id="GO:0071555">
    <property type="term" value="P:cell wall organization"/>
    <property type="evidence" value="ECO:0007669"/>
    <property type="project" value="UniProtKB-KW"/>
</dbReference>
<dbReference type="GO" id="GO:0009252">
    <property type="term" value="P:peptidoglycan biosynthetic process"/>
    <property type="evidence" value="ECO:0007669"/>
    <property type="project" value="UniProtKB-UniRule"/>
</dbReference>
<dbReference type="AlphaFoldDB" id="A0A2R4MCK6"/>
<dbReference type="Proteomes" id="UP000258927">
    <property type="component" value="Chromosome"/>
</dbReference>
<comment type="subcellular location">
    <subcellularLocation>
        <location evidence="1 9">Cytoplasm</location>
    </subcellularLocation>
</comment>
<keyword evidence="12" id="KW-1185">Reference proteome</keyword>
<keyword evidence="8 9" id="KW-0131">Cell cycle</keyword>
<keyword evidence="4 9" id="KW-0436">Ligase</keyword>
<dbReference type="InterPro" id="IPR036615">
    <property type="entry name" value="Mur_ligase_C_dom_sf"/>
</dbReference>
<evidence type="ECO:0000256" key="1">
    <source>
        <dbReference type="ARBA" id="ARBA00004496"/>
    </source>
</evidence>
<reference evidence="11 12" key="1">
    <citation type="submission" date="2017-05" db="EMBL/GenBank/DDBJ databases">
        <title>Genome Analysis of Maritalea myrionectae HL2708#5.</title>
        <authorList>
            <consortium name="Cotde Inc.-PKNU"/>
            <person name="Jang D."/>
            <person name="Oh H.-M."/>
        </authorList>
    </citation>
    <scope>NUCLEOTIDE SEQUENCE [LARGE SCALE GENOMIC DNA]</scope>
    <source>
        <strain evidence="11 12">HL2708#5</strain>
    </source>
</reference>
<dbReference type="InterPro" id="IPR036565">
    <property type="entry name" value="Mur-like_cat_sf"/>
</dbReference>
<sequence length="432" mass="47216">MQADQYFNRAVLLYGAGIEAKSTRDFLAEYAPDIKVYVTADQGEIFLPDSTVIAPTEIEALSEKGEIGTIVRSAGVSIYKPELLAAKKHGVEITTNINLWDKFKRKGAKLVAVTGTKGKSTTVKLTETMLECAGIDARLGGNFGVAPLDLDDHDIIVMELSSYQVADLTAQPDFVGFTNLFPEHIHWHNHSLPQYFHDKLNLLRRDGPYAYALGAQAAVNQKVQEALPKYAHELAAPSAELVAALHATMRKSRLKGPHNADNMIIAAKLALGLGAPEEAILKGLETFAPPAHRLEEHKIGNLLFVDDSIATTPEATMAAIASYPDEKIALMVGGYDRDQNYEELARTVVDSNVTTLCCLPTTGERMQAAMDKLDHKIDVFAAEGLADAMEGFKRRDGFDTIILSPAAPSFNQYDNYIARGEHFIQLANELFG</sequence>
<organism evidence="11 12">
    <name type="scientific">Maritalea myrionectae</name>
    <dbReference type="NCBI Taxonomy" id="454601"/>
    <lineage>
        <taxon>Bacteria</taxon>
        <taxon>Pseudomonadati</taxon>
        <taxon>Pseudomonadota</taxon>
        <taxon>Alphaproteobacteria</taxon>
        <taxon>Hyphomicrobiales</taxon>
        <taxon>Devosiaceae</taxon>
        <taxon>Maritalea</taxon>
    </lineage>
</organism>
<dbReference type="UniPathway" id="UPA00219"/>
<dbReference type="GO" id="GO:0051301">
    <property type="term" value="P:cell division"/>
    <property type="evidence" value="ECO:0007669"/>
    <property type="project" value="UniProtKB-KW"/>
</dbReference>
<evidence type="ECO:0000256" key="4">
    <source>
        <dbReference type="ARBA" id="ARBA00022598"/>
    </source>
</evidence>
<evidence type="ECO:0000259" key="10">
    <source>
        <dbReference type="Pfam" id="PF08245"/>
    </source>
</evidence>
<dbReference type="EMBL" id="CP021330">
    <property type="protein sequence ID" value="AVX03771.1"/>
    <property type="molecule type" value="Genomic_DNA"/>
</dbReference>
<keyword evidence="9" id="KW-0573">Peptidoglycan synthesis</keyword>
<evidence type="ECO:0000256" key="5">
    <source>
        <dbReference type="ARBA" id="ARBA00022618"/>
    </source>
</evidence>
<evidence type="ECO:0000256" key="6">
    <source>
        <dbReference type="ARBA" id="ARBA00022741"/>
    </source>
</evidence>
<keyword evidence="3 9" id="KW-0963">Cytoplasm</keyword>